<feature type="region of interest" description="Disordered" evidence="1">
    <location>
        <begin position="445"/>
        <end position="482"/>
    </location>
</feature>
<evidence type="ECO:0000313" key="4">
    <source>
        <dbReference type="EMBL" id="KAB2817697.1"/>
    </source>
</evidence>
<feature type="domain" description="DUF5723" evidence="3">
    <location>
        <begin position="44"/>
        <end position="409"/>
    </location>
</feature>
<dbReference type="OrthoDB" id="975426at2"/>
<dbReference type="Proteomes" id="UP000484164">
    <property type="component" value="Unassembled WGS sequence"/>
</dbReference>
<proteinExistence type="predicted"/>
<protein>
    <recommendedName>
        <fullName evidence="3">DUF5723 domain-containing protein</fullName>
    </recommendedName>
</protein>
<dbReference type="AlphaFoldDB" id="A0A6L3ZIP0"/>
<feature type="chain" id="PRO_5026676147" description="DUF5723 domain-containing protein" evidence="2">
    <location>
        <begin position="23"/>
        <end position="482"/>
    </location>
</feature>
<evidence type="ECO:0000259" key="3">
    <source>
        <dbReference type="Pfam" id="PF18990"/>
    </source>
</evidence>
<organism evidence="4 5">
    <name type="scientific">Phaeocystidibacter marisrubri</name>
    <dbReference type="NCBI Taxonomy" id="1577780"/>
    <lineage>
        <taxon>Bacteria</taxon>
        <taxon>Pseudomonadati</taxon>
        <taxon>Bacteroidota</taxon>
        <taxon>Flavobacteriia</taxon>
        <taxon>Flavobacteriales</taxon>
        <taxon>Phaeocystidibacteraceae</taxon>
        <taxon>Phaeocystidibacter</taxon>
    </lineage>
</organism>
<name>A0A6L3ZIP0_9FLAO</name>
<sequence>MKVSTKHMLVGAFVTAASLAHGQSMISAYNFERVGEFHMANPSAYQPYRAVVGIPGIGMQSTYVHNSSFDLAPVISSGLNGNESIEYILDNVSEGDRLLIDQTMDIAYVGFRTGKGFWSLGVQVKNQVSFEYPVEILNLAYYGSVPLNGQINMSNNETTLNSYLTYHVGYQHELMDGKMRVGGRLKYLSGLAHMSSTRTDLQGTFNSDVWTFNTDIETRVATVLNVDDPEFTGVNTFLFSDNKGYAFDLGVSYEVMPNLEVSIAALDIGSVTWSTNTRTYTSKGQYTWEGVEYSYGEEGSMNGDSILNDIVDALNFQETAGGSFTQALPRSYMAGARYQLHPKHGFGATYQLNQWGDRTFNTFGVSYIGNWSKWFSFYANYAVIDGDNLNVGVGFSLNLGPIQLYLLTDDVMSAQLSKDLNMANIRFGMNVALYRKDLKGYEVDKEPALIAPPSEEAAQSGSEEGESSSETEDENNSNNETI</sequence>
<dbReference type="RefSeq" id="WP_151692385.1">
    <property type="nucleotide sequence ID" value="NZ_BMGX01000002.1"/>
</dbReference>
<evidence type="ECO:0000256" key="2">
    <source>
        <dbReference type="SAM" id="SignalP"/>
    </source>
</evidence>
<feature type="signal peptide" evidence="2">
    <location>
        <begin position="1"/>
        <end position="22"/>
    </location>
</feature>
<evidence type="ECO:0000256" key="1">
    <source>
        <dbReference type="SAM" id="MobiDB-lite"/>
    </source>
</evidence>
<keyword evidence="5" id="KW-1185">Reference proteome</keyword>
<dbReference type="SUPFAM" id="SSF56935">
    <property type="entry name" value="Porins"/>
    <property type="match status" value="1"/>
</dbReference>
<dbReference type="InterPro" id="IPR043781">
    <property type="entry name" value="DUF5723"/>
</dbReference>
<keyword evidence="2" id="KW-0732">Signal</keyword>
<dbReference type="EMBL" id="WBVQ01000001">
    <property type="protein sequence ID" value="KAB2817697.1"/>
    <property type="molecule type" value="Genomic_DNA"/>
</dbReference>
<feature type="compositionally biased region" description="Acidic residues" evidence="1">
    <location>
        <begin position="463"/>
        <end position="475"/>
    </location>
</feature>
<comment type="caution">
    <text evidence="4">The sequence shown here is derived from an EMBL/GenBank/DDBJ whole genome shotgun (WGS) entry which is preliminary data.</text>
</comment>
<gene>
    <name evidence="4" type="ORF">F8C82_04645</name>
</gene>
<accession>A0A6L3ZIP0</accession>
<dbReference type="Pfam" id="PF18990">
    <property type="entry name" value="DUF5723"/>
    <property type="match status" value="1"/>
</dbReference>
<reference evidence="4 5" key="1">
    <citation type="submission" date="2019-10" db="EMBL/GenBank/DDBJ databases">
        <title>Genome sequence of Phaeocystidibacter marisrubri JCM30614 (type strain).</title>
        <authorList>
            <person name="Bowman J.P."/>
        </authorList>
    </citation>
    <scope>NUCLEOTIDE SEQUENCE [LARGE SCALE GENOMIC DNA]</scope>
    <source>
        <strain evidence="4 5">JCM 30614</strain>
    </source>
</reference>
<evidence type="ECO:0000313" key="5">
    <source>
        <dbReference type="Proteomes" id="UP000484164"/>
    </source>
</evidence>